<organism evidence="2 3">
    <name type="scientific">Trichostrongylus colubriformis</name>
    <name type="common">Black scour worm</name>
    <dbReference type="NCBI Taxonomy" id="6319"/>
    <lineage>
        <taxon>Eukaryota</taxon>
        <taxon>Metazoa</taxon>
        <taxon>Ecdysozoa</taxon>
        <taxon>Nematoda</taxon>
        <taxon>Chromadorea</taxon>
        <taxon>Rhabditida</taxon>
        <taxon>Rhabditina</taxon>
        <taxon>Rhabditomorpha</taxon>
        <taxon>Strongyloidea</taxon>
        <taxon>Trichostrongylidae</taxon>
        <taxon>Trichostrongylus</taxon>
    </lineage>
</organism>
<keyword evidence="3" id="KW-1185">Reference proteome</keyword>
<dbReference type="AlphaFoldDB" id="A0AAN8IZU1"/>
<evidence type="ECO:0000256" key="1">
    <source>
        <dbReference type="SAM" id="SignalP"/>
    </source>
</evidence>
<dbReference type="EMBL" id="WIXE01018407">
    <property type="protein sequence ID" value="KAK5970939.1"/>
    <property type="molecule type" value="Genomic_DNA"/>
</dbReference>
<sequence length="116" mass="13456">MRFRCAILLATVLYLSTAQECKYIRYETPAEAERRAIFERCLVSCSDSSRDPNPCYNCVVPYKAYGCLLKNEELAGCETDCALQEDVLLFSLCRVRCAQKRRMLKKLRSFKKVHNQ</sequence>
<feature type="signal peptide" evidence="1">
    <location>
        <begin position="1"/>
        <end position="18"/>
    </location>
</feature>
<accession>A0AAN8IZU1</accession>
<comment type="caution">
    <text evidence="2">The sequence shown here is derived from an EMBL/GenBank/DDBJ whole genome shotgun (WGS) entry which is preliminary data.</text>
</comment>
<evidence type="ECO:0000313" key="3">
    <source>
        <dbReference type="Proteomes" id="UP001331761"/>
    </source>
</evidence>
<dbReference type="Proteomes" id="UP001331761">
    <property type="component" value="Unassembled WGS sequence"/>
</dbReference>
<feature type="chain" id="PRO_5042907854" evidence="1">
    <location>
        <begin position="19"/>
        <end position="116"/>
    </location>
</feature>
<gene>
    <name evidence="2" type="ORF">GCK32_000963</name>
</gene>
<name>A0AAN8IZU1_TRICO</name>
<protein>
    <submittedName>
        <fullName evidence="2">Uncharacterized protein</fullName>
    </submittedName>
</protein>
<proteinExistence type="predicted"/>
<reference evidence="2 3" key="1">
    <citation type="submission" date="2019-10" db="EMBL/GenBank/DDBJ databases">
        <title>Assembly and Annotation for the nematode Trichostrongylus colubriformis.</title>
        <authorList>
            <person name="Martin J."/>
        </authorList>
    </citation>
    <scope>NUCLEOTIDE SEQUENCE [LARGE SCALE GENOMIC DNA]</scope>
    <source>
        <strain evidence="2">G859</strain>
        <tissue evidence="2">Whole worm</tissue>
    </source>
</reference>
<keyword evidence="1" id="KW-0732">Signal</keyword>
<evidence type="ECO:0000313" key="2">
    <source>
        <dbReference type="EMBL" id="KAK5970939.1"/>
    </source>
</evidence>